<protein>
    <recommendedName>
        <fullName evidence="2">Myb-like domain-containing protein</fullName>
    </recommendedName>
</protein>
<dbReference type="AlphaFoldDB" id="A0A8J4EUN9"/>
<organism evidence="3 4">
    <name type="scientific">Volvox africanus</name>
    <dbReference type="NCBI Taxonomy" id="51714"/>
    <lineage>
        <taxon>Eukaryota</taxon>
        <taxon>Viridiplantae</taxon>
        <taxon>Chlorophyta</taxon>
        <taxon>core chlorophytes</taxon>
        <taxon>Chlorophyceae</taxon>
        <taxon>CS clade</taxon>
        <taxon>Chlamydomonadales</taxon>
        <taxon>Volvocaceae</taxon>
        <taxon>Volvox</taxon>
    </lineage>
</organism>
<keyword evidence="4" id="KW-1185">Reference proteome</keyword>
<feature type="compositionally biased region" description="Polar residues" evidence="1">
    <location>
        <begin position="247"/>
        <end position="263"/>
    </location>
</feature>
<comment type="caution">
    <text evidence="3">The sequence shown here is derived from an EMBL/GenBank/DDBJ whole genome shotgun (WGS) entry which is preliminary data.</text>
</comment>
<dbReference type="Gene3D" id="1.10.246.220">
    <property type="match status" value="1"/>
</dbReference>
<evidence type="ECO:0000313" key="3">
    <source>
        <dbReference type="EMBL" id="GIL47675.1"/>
    </source>
</evidence>
<evidence type="ECO:0000259" key="2">
    <source>
        <dbReference type="PROSITE" id="PS50090"/>
    </source>
</evidence>
<sequence length="485" mass="53516">MIRIKLKFGQGLDFISLGLSPDEDWNFDVEQECTLEDLKNVLLQMCEGALRFDQLRLRRKGSPDELAEYLGAERACSSTYKPQPCTLLHHGIKDGSSLEVDILLSNDDEAAIYGVHVQEEAPRAHVAAQPEAAPGTPLCIDLTGEDGHDGDDDVMLGLGPPGKRHRTDVAQRDTHKRIDGVAAREAEPDPPGSGQQQPPPGPQLPPLAAAQNQLASPLRQQQPQQKQKTPDREHLPEAEQSPEPRTVQGQQHGQEPATQQQQHGPLARGQEQGLPGQAAQPGQQAPERRQDQWQAATALQPEGQRPHEPTPQQQPTPIQPDAQQRQPAAPRAQEQRQQAPERPLPHTPQRPPLPTVVRAKVDVTRPQQPAAVTKLGANGGQGDDLTARKVDTDAVASHRSIPARIAGSGHWSVAETQALADAMERYGRCWVAIERETKLRDQKTLRYKWRNLVMASENGWASTRGVQLPQKLRQQIDDLYNRLGR</sequence>
<accession>A0A8J4EUN9</accession>
<proteinExistence type="predicted"/>
<feature type="region of interest" description="Disordered" evidence="1">
    <location>
        <begin position="128"/>
        <end position="353"/>
    </location>
</feature>
<dbReference type="SMART" id="SM00717">
    <property type="entry name" value="SANT"/>
    <property type="match status" value="1"/>
</dbReference>
<dbReference type="SUPFAM" id="SSF46689">
    <property type="entry name" value="Homeodomain-like"/>
    <property type="match status" value="1"/>
</dbReference>
<feature type="compositionally biased region" description="Basic and acidic residues" evidence="1">
    <location>
        <begin position="228"/>
        <end position="237"/>
    </location>
</feature>
<feature type="compositionally biased region" description="Low complexity" evidence="1">
    <location>
        <begin position="269"/>
        <end position="285"/>
    </location>
</feature>
<dbReference type="PROSITE" id="PS50090">
    <property type="entry name" value="MYB_LIKE"/>
    <property type="match status" value="1"/>
</dbReference>
<reference evidence="3" key="1">
    <citation type="journal article" date="2021" name="Proc. Natl. Acad. Sci. U.S.A.">
        <title>Three genomes in the algal genus Volvox reveal the fate of a haploid sex-determining region after a transition to homothallism.</title>
        <authorList>
            <person name="Yamamoto K."/>
            <person name="Hamaji T."/>
            <person name="Kawai-Toyooka H."/>
            <person name="Matsuzaki R."/>
            <person name="Takahashi F."/>
            <person name="Nishimura Y."/>
            <person name="Kawachi M."/>
            <person name="Noguchi H."/>
            <person name="Minakuchi Y."/>
            <person name="Umen J.G."/>
            <person name="Toyoda A."/>
            <person name="Nozaki H."/>
        </authorList>
    </citation>
    <scope>NUCLEOTIDE SEQUENCE</scope>
    <source>
        <strain evidence="3">NIES-3780</strain>
    </source>
</reference>
<feature type="compositionally biased region" description="Low complexity" evidence="1">
    <location>
        <begin position="319"/>
        <end position="341"/>
    </location>
</feature>
<evidence type="ECO:0000256" key="1">
    <source>
        <dbReference type="SAM" id="MobiDB-lite"/>
    </source>
</evidence>
<dbReference type="EMBL" id="BNCO01000004">
    <property type="protein sequence ID" value="GIL47675.1"/>
    <property type="molecule type" value="Genomic_DNA"/>
</dbReference>
<feature type="compositionally biased region" description="Low complexity" evidence="1">
    <location>
        <begin position="206"/>
        <end position="227"/>
    </location>
</feature>
<gene>
    <name evidence="3" type="ORF">Vafri_4440</name>
</gene>
<dbReference type="InterPro" id="IPR009057">
    <property type="entry name" value="Homeodomain-like_sf"/>
</dbReference>
<dbReference type="InterPro" id="IPR001005">
    <property type="entry name" value="SANT/Myb"/>
</dbReference>
<dbReference type="Proteomes" id="UP000747399">
    <property type="component" value="Unassembled WGS sequence"/>
</dbReference>
<name>A0A8J4EUN9_9CHLO</name>
<dbReference type="Pfam" id="PF13921">
    <property type="entry name" value="Myb_DNA-bind_6"/>
    <property type="match status" value="1"/>
</dbReference>
<evidence type="ECO:0000313" key="4">
    <source>
        <dbReference type="Proteomes" id="UP000747399"/>
    </source>
</evidence>
<feature type="domain" description="Myb-like" evidence="2">
    <location>
        <begin position="409"/>
        <end position="453"/>
    </location>
</feature>
<feature type="compositionally biased region" description="Basic and acidic residues" evidence="1">
    <location>
        <begin position="167"/>
        <end position="187"/>
    </location>
</feature>